<evidence type="ECO:0000313" key="2">
    <source>
        <dbReference type="EMBL" id="GBL84525.1"/>
    </source>
</evidence>
<dbReference type="EMBL" id="BGPR01233574">
    <property type="protein sequence ID" value="GBL84525.1"/>
    <property type="molecule type" value="Genomic_DNA"/>
</dbReference>
<keyword evidence="5" id="KW-1185">Reference proteome</keyword>
<accession>A0A4Y2AXX5</accession>
<evidence type="ECO:0000313" key="1">
    <source>
        <dbReference type="EMBL" id="GBL84469.1"/>
    </source>
</evidence>
<proteinExistence type="predicted"/>
<comment type="caution">
    <text evidence="4">The sequence shown here is derived from an EMBL/GenBank/DDBJ whole genome shotgun (WGS) entry which is preliminary data.</text>
</comment>
<dbReference type="AlphaFoldDB" id="A0A4Y2AXX5"/>
<name>A0A4Y2AXX5_ARAVE</name>
<dbReference type="EMBL" id="BGPR01233560">
    <property type="protein sequence ID" value="GBL84469.1"/>
    <property type="molecule type" value="Genomic_DNA"/>
</dbReference>
<evidence type="ECO:0000313" key="3">
    <source>
        <dbReference type="EMBL" id="GBL84594.1"/>
    </source>
</evidence>
<reference evidence="4 5" key="1">
    <citation type="journal article" date="2019" name="Sci. Rep.">
        <title>Orb-weaving spider Araneus ventricosus genome elucidates the spidroin gene catalogue.</title>
        <authorList>
            <person name="Kono N."/>
            <person name="Nakamura H."/>
            <person name="Ohtoshi R."/>
            <person name="Moran D.A.P."/>
            <person name="Shinohara A."/>
            <person name="Yoshida Y."/>
            <person name="Fujiwara M."/>
            <person name="Mori M."/>
            <person name="Tomita M."/>
            <person name="Arakawa K."/>
        </authorList>
    </citation>
    <scope>NUCLEOTIDE SEQUENCE [LARGE SCALE GENOMIC DNA]</scope>
</reference>
<evidence type="ECO:0000313" key="4">
    <source>
        <dbReference type="EMBL" id="GBL84598.1"/>
    </source>
</evidence>
<organism evidence="4 5">
    <name type="scientific">Araneus ventricosus</name>
    <name type="common">Orbweaver spider</name>
    <name type="synonym">Epeira ventricosa</name>
    <dbReference type="NCBI Taxonomy" id="182803"/>
    <lineage>
        <taxon>Eukaryota</taxon>
        <taxon>Metazoa</taxon>
        <taxon>Ecdysozoa</taxon>
        <taxon>Arthropoda</taxon>
        <taxon>Chelicerata</taxon>
        <taxon>Arachnida</taxon>
        <taxon>Araneae</taxon>
        <taxon>Araneomorphae</taxon>
        <taxon>Entelegynae</taxon>
        <taxon>Araneoidea</taxon>
        <taxon>Araneidae</taxon>
        <taxon>Araneus</taxon>
    </lineage>
</organism>
<sequence>MRCMFQTFLVPSFFQEFSCQMKNHDFHSSRQRFCCSCPVIPSEMFRNAEKIAVLRLRAQLPSEERRIDSLKAVTSTDIVSYVTQRSTNWGSIWCFKL</sequence>
<evidence type="ECO:0000313" key="5">
    <source>
        <dbReference type="Proteomes" id="UP000499080"/>
    </source>
</evidence>
<dbReference type="Proteomes" id="UP000499080">
    <property type="component" value="Unassembled WGS sequence"/>
</dbReference>
<protein>
    <submittedName>
        <fullName evidence="4">Uncharacterized protein</fullName>
    </submittedName>
</protein>
<gene>
    <name evidence="3" type="ORF">AVEN_173280_1</name>
    <name evidence="4" type="ORF">AVEN_173937_1</name>
    <name evidence="1" type="ORF">AVEN_21867_1</name>
    <name evidence="2" type="ORF">AVEN_58853_1</name>
</gene>
<dbReference type="EMBL" id="BGPR01233597">
    <property type="protein sequence ID" value="GBL84594.1"/>
    <property type="molecule type" value="Genomic_DNA"/>
</dbReference>
<dbReference type="EMBL" id="BGPR01233598">
    <property type="protein sequence ID" value="GBL84598.1"/>
    <property type="molecule type" value="Genomic_DNA"/>
</dbReference>